<keyword evidence="4" id="KW-1185">Reference proteome</keyword>
<evidence type="ECO:0000256" key="1">
    <source>
        <dbReference type="SAM" id="Phobius"/>
    </source>
</evidence>
<evidence type="ECO:0000313" key="4">
    <source>
        <dbReference type="Proteomes" id="UP000192738"/>
    </source>
</evidence>
<keyword evidence="1" id="KW-1133">Transmembrane helix</keyword>
<dbReference type="Pfam" id="PF20016">
    <property type="entry name" value="ThsA_Macro"/>
    <property type="match status" value="1"/>
</dbReference>
<dbReference type="OrthoDB" id="2606558at2"/>
<dbReference type="InterPro" id="IPR045535">
    <property type="entry name" value="ThsA_Macro"/>
</dbReference>
<dbReference type="AlphaFoldDB" id="A0A1W2D416"/>
<dbReference type="EMBL" id="FWXI01000013">
    <property type="protein sequence ID" value="SMC92297.1"/>
    <property type="molecule type" value="Genomic_DNA"/>
</dbReference>
<organism evidence="3 4">
    <name type="scientific">Sporomusa malonica</name>
    <dbReference type="NCBI Taxonomy" id="112901"/>
    <lineage>
        <taxon>Bacteria</taxon>
        <taxon>Bacillati</taxon>
        <taxon>Bacillota</taxon>
        <taxon>Negativicutes</taxon>
        <taxon>Selenomonadales</taxon>
        <taxon>Sporomusaceae</taxon>
        <taxon>Sporomusa</taxon>
    </lineage>
</organism>
<dbReference type="STRING" id="112901.SAMN04488500_113108"/>
<protein>
    <recommendedName>
        <fullName evidence="2">Thoeris protein ThsA Macro domain-containing protein</fullName>
    </recommendedName>
</protein>
<gene>
    <name evidence="3" type="ORF">SAMN04488500_113108</name>
</gene>
<accession>A0A1W2D416</accession>
<evidence type="ECO:0000259" key="2">
    <source>
        <dbReference type="Pfam" id="PF20016"/>
    </source>
</evidence>
<sequence length="285" mass="32230">MIDFVVKRVTLAFATVTGIFTFVPEAFFGKHEWITKEALEQCEWFARLDAQDVNIIISRLMCFLLVCVVTSFLYMAFLKFRSSITIKGQNYSIIVEYGDILEKRKCKRVINFDECFTTQVGSATPDINPGSICGQYLKLHPDLDVQQLISSAQIIPAQSKSKYLRKTRYDSGTIVPNGDDLLMAFAKLDEKGKGRFFSRDEYLECLDLLWKELENNYSENDVCVPVLGAGTTSFDGGAGASFSQQDLVDMMILSYKLSSHKIKNPHKLRIVCKKNSDFSINNIGK</sequence>
<proteinExistence type="predicted"/>
<reference evidence="3 4" key="1">
    <citation type="submission" date="2017-04" db="EMBL/GenBank/DDBJ databases">
        <authorList>
            <person name="Afonso C.L."/>
            <person name="Miller P.J."/>
            <person name="Scott M.A."/>
            <person name="Spackman E."/>
            <person name="Goraichik I."/>
            <person name="Dimitrov K.M."/>
            <person name="Suarez D.L."/>
            <person name="Swayne D.E."/>
        </authorList>
    </citation>
    <scope>NUCLEOTIDE SEQUENCE [LARGE SCALE GENOMIC DNA]</scope>
    <source>
        <strain evidence="3 4">DSM 5090</strain>
    </source>
</reference>
<name>A0A1W2D416_9FIRM</name>
<dbReference type="RefSeq" id="WP_084576789.1">
    <property type="nucleotide sequence ID" value="NZ_CP155572.1"/>
</dbReference>
<dbReference type="Proteomes" id="UP000192738">
    <property type="component" value="Unassembled WGS sequence"/>
</dbReference>
<feature type="domain" description="Thoeris protein ThsA Macro" evidence="2">
    <location>
        <begin position="93"/>
        <end position="273"/>
    </location>
</feature>
<evidence type="ECO:0000313" key="3">
    <source>
        <dbReference type="EMBL" id="SMC92297.1"/>
    </source>
</evidence>
<feature type="transmembrane region" description="Helical" evidence="1">
    <location>
        <begin position="56"/>
        <end position="77"/>
    </location>
</feature>
<keyword evidence="1" id="KW-0812">Transmembrane</keyword>
<keyword evidence="1" id="KW-0472">Membrane</keyword>